<dbReference type="PROSITE" id="PS51257">
    <property type="entry name" value="PROKAR_LIPOPROTEIN"/>
    <property type="match status" value="1"/>
</dbReference>
<accession>A0A0B8PC36</accession>
<reference evidence="2 3" key="2">
    <citation type="submission" date="2015-01" db="EMBL/GenBank/DDBJ databases">
        <authorList>
            <consortium name="NBRP consortium"/>
            <person name="Sawabe T."/>
            <person name="Meirelles P."/>
            <person name="Feng G."/>
            <person name="Sayaka M."/>
            <person name="Hattori M."/>
            <person name="Ohkuma M."/>
        </authorList>
    </citation>
    <scope>NUCLEOTIDE SEQUENCE [LARGE SCALE GENOMIC DNA]</scope>
    <source>
        <strain evidence="2 3">JCM19232</strain>
    </source>
</reference>
<evidence type="ECO:0000313" key="3">
    <source>
        <dbReference type="Proteomes" id="UP000031670"/>
    </source>
</evidence>
<sequence>MKKWILVLAFLLAGCSSGGSNETKTYLLPSTEPSTELVFDSVSIKMPSYLQGPGLYIVCQKLKSESLTTMYGRITLES</sequence>
<proteinExistence type="predicted"/>
<feature type="chain" id="PRO_5002123098" description="Lipoprotein" evidence="1">
    <location>
        <begin position="22"/>
        <end position="78"/>
    </location>
</feature>
<evidence type="ECO:0000313" key="2">
    <source>
        <dbReference type="EMBL" id="GAM64375.1"/>
    </source>
</evidence>
<dbReference type="Proteomes" id="UP000031670">
    <property type="component" value="Unassembled WGS sequence"/>
</dbReference>
<evidence type="ECO:0000256" key="1">
    <source>
        <dbReference type="SAM" id="SignalP"/>
    </source>
</evidence>
<keyword evidence="1" id="KW-0732">Signal</keyword>
<name>A0A0B8PC36_9VIBR</name>
<dbReference type="EMBL" id="BBSA01000012">
    <property type="protein sequence ID" value="GAM64375.1"/>
    <property type="molecule type" value="Genomic_DNA"/>
</dbReference>
<evidence type="ECO:0008006" key="4">
    <source>
        <dbReference type="Google" id="ProtNLM"/>
    </source>
</evidence>
<reference evidence="2 3" key="1">
    <citation type="submission" date="2015-01" db="EMBL/GenBank/DDBJ databases">
        <title>Vibrio sp. C5 JCM 19232 whole genome shotgun sequence.</title>
        <authorList>
            <person name="Sawabe T."/>
            <person name="Meirelles P."/>
            <person name="Feng G."/>
            <person name="Sayaka M."/>
            <person name="Hattori M."/>
            <person name="Ohkuma M."/>
        </authorList>
    </citation>
    <scope>NUCLEOTIDE SEQUENCE [LARGE SCALE GENOMIC DNA]</scope>
    <source>
        <strain evidence="2 3">JCM19232</strain>
    </source>
</reference>
<comment type="caution">
    <text evidence="2">The sequence shown here is derived from an EMBL/GenBank/DDBJ whole genome shotgun (WGS) entry which is preliminary data.</text>
</comment>
<protein>
    <recommendedName>
        <fullName evidence="4">Lipoprotein</fullName>
    </recommendedName>
</protein>
<dbReference type="AlphaFoldDB" id="A0A0B8PC36"/>
<organism evidence="2 3">
    <name type="scientific">Vibrio ishigakensis</name>
    <dbReference type="NCBI Taxonomy" id="1481914"/>
    <lineage>
        <taxon>Bacteria</taxon>
        <taxon>Pseudomonadati</taxon>
        <taxon>Pseudomonadota</taxon>
        <taxon>Gammaproteobacteria</taxon>
        <taxon>Vibrionales</taxon>
        <taxon>Vibrionaceae</taxon>
        <taxon>Vibrio</taxon>
    </lineage>
</organism>
<feature type="signal peptide" evidence="1">
    <location>
        <begin position="1"/>
        <end position="21"/>
    </location>
</feature>
<gene>
    <name evidence="2" type="ORF">JCM19232_1045</name>
</gene>